<evidence type="ECO:0000259" key="6">
    <source>
        <dbReference type="PROSITE" id="PS51715"/>
    </source>
</evidence>
<dbReference type="InterPro" id="IPR015894">
    <property type="entry name" value="Guanylate-bd_N"/>
</dbReference>
<accession>A0A131YQV5</accession>
<dbReference type="SUPFAM" id="SSF48340">
    <property type="entry name" value="Interferon-induced guanylate-binding protein 1 (GBP1), C-terminal domain"/>
    <property type="match status" value="1"/>
</dbReference>
<dbReference type="InterPro" id="IPR030386">
    <property type="entry name" value="G_GB1_RHD3_dom"/>
</dbReference>
<evidence type="ECO:0000256" key="4">
    <source>
        <dbReference type="PROSITE-ProRule" id="PRU01052"/>
    </source>
</evidence>
<feature type="region of interest" description="Disordered" evidence="5">
    <location>
        <begin position="283"/>
        <end position="319"/>
    </location>
</feature>
<evidence type="ECO:0000256" key="2">
    <source>
        <dbReference type="ARBA" id="ARBA00022801"/>
    </source>
</evidence>
<dbReference type="AlphaFoldDB" id="A0A131YQV5"/>
<dbReference type="EMBL" id="GEDV01008081">
    <property type="protein sequence ID" value="JAP80476.1"/>
    <property type="molecule type" value="Transcribed_RNA"/>
</dbReference>
<dbReference type="GO" id="GO:0003924">
    <property type="term" value="F:GTPase activity"/>
    <property type="evidence" value="ECO:0007669"/>
    <property type="project" value="InterPro"/>
</dbReference>
<dbReference type="InterPro" id="IPR036543">
    <property type="entry name" value="Guanylate-bd_C_sf"/>
</dbReference>
<dbReference type="PROSITE" id="PS51715">
    <property type="entry name" value="G_GB1_RHD3"/>
    <property type="match status" value="1"/>
</dbReference>
<sequence length="494" mass="57096">MKESTMIFSLSMITSSVQIYNIMNNIKEDDLQHLQFFAEYGRLAQKDNKTQAFQKLLFLVRDWNWAHEFEYGSRGGRSLMASRLKTTDGQAAELKTLRQNILSCFSDIDCFLMPHPGKKVASDKSFDGRLADIEEEFREKLRELVLSILAPENLLVKEINGRKLSCQDLMIFFKAHVDVFKGGDLPKPTSMLMATANATNMAAVDKATKCYMSGMTNRPRRNLNVLPFFHFEMLAKAKKVFDEFPKMGGEAISFTYKAVLAKELEGRFCHFCEEVKELIRMEKEAEDKREKERQEEKKREKEREMERTAEKEKAEAREKQIQRERKAFKDRETTLQGQAAAREARLKRLKEEVDRERKQVMETRAKMQSEIREKGREIGHLKEGIGNANDELVEAAIQLTLETARLAGAIIMLLPGGALPGGVFLAGHCVLQLSFDAIRASRNRRLRRIEETRRYSTLHFPHRCMMERERALLYAILVKDVIPDTSSLPREWKL</sequence>
<keyword evidence="2" id="KW-0378">Hydrolase</keyword>
<evidence type="ECO:0000256" key="1">
    <source>
        <dbReference type="ARBA" id="ARBA00022741"/>
    </source>
</evidence>
<evidence type="ECO:0000313" key="7">
    <source>
        <dbReference type="EMBL" id="JAP80476.1"/>
    </source>
</evidence>
<feature type="domain" description="GB1/RHD3-type G" evidence="6">
    <location>
        <begin position="1"/>
        <end position="153"/>
    </location>
</feature>
<comment type="similarity">
    <text evidence="4">Belongs to the TRAFAC class dynamin-like GTPase superfamily. GB1/RHD3 GTPase family.</text>
</comment>
<proteinExistence type="inferred from homology"/>
<dbReference type="GO" id="GO:0005525">
    <property type="term" value="F:GTP binding"/>
    <property type="evidence" value="ECO:0007669"/>
    <property type="project" value="UniProtKB-KW"/>
</dbReference>
<name>A0A131YQV5_RHIAP</name>
<protein>
    <submittedName>
        <fullName evidence="7">Atlastin 2</fullName>
    </submittedName>
</protein>
<dbReference type="SUPFAM" id="SSF52540">
    <property type="entry name" value="P-loop containing nucleoside triphosphate hydrolases"/>
    <property type="match status" value="1"/>
</dbReference>
<keyword evidence="1" id="KW-0547">Nucleotide-binding</keyword>
<dbReference type="InterPro" id="IPR027417">
    <property type="entry name" value="P-loop_NTPase"/>
</dbReference>
<keyword evidence="3" id="KW-0342">GTP-binding</keyword>
<dbReference type="Pfam" id="PF02263">
    <property type="entry name" value="GBP"/>
    <property type="match status" value="1"/>
</dbReference>
<evidence type="ECO:0000256" key="3">
    <source>
        <dbReference type="ARBA" id="ARBA00023134"/>
    </source>
</evidence>
<organism evidence="7">
    <name type="scientific">Rhipicephalus appendiculatus</name>
    <name type="common">Brown ear tick</name>
    <dbReference type="NCBI Taxonomy" id="34631"/>
    <lineage>
        <taxon>Eukaryota</taxon>
        <taxon>Metazoa</taxon>
        <taxon>Ecdysozoa</taxon>
        <taxon>Arthropoda</taxon>
        <taxon>Chelicerata</taxon>
        <taxon>Arachnida</taxon>
        <taxon>Acari</taxon>
        <taxon>Parasitiformes</taxon>
        <taxon>Ixodida</taxon>
        <taxon>Ixodoidea</taxon>
        <taxon>Ixodidae</taxon>
        <taxon>Rhipicephalinae</taxon>
        <taxon>Rhipicephalus</taxon>
        <taxon>Rhipicephalus</taxon>
    </lineage>
</organism>
<evidence type="ECO:0000256" key="5">
    <source>
        <dbReference type="SAM" id="MobiDB-lite"/>
    </source>
</evidence>
<dbReference type="PANTHER" id="PTHR10751">
    <property type="entry name" value="GUANYLATE BINDING PROTEIN"/>
    <property type="match status" value="1"/>
</dbReference>
<reference evidence="7" key="1">
    <citation type="journal article" date="2016" name="Ticks Tick Borne Dis.">
        <title>De novo assembly and annotation of the salivary gland transcriptome of Rhipicephalus appendiculatus male and female ticks during blood feeding.</title>
        <authorList>
            <person name="de Castro M.H."/>
            <person name="de Klerk D."/>
            <person name="Pienaar R."/>
            <person name="Latif A.A."/>
            <person name="Rees D.J."/>
            <person name="Mans B.J."/>
        </authorList>
    </citation>
    <scope>NUCLEOTIDE SEQUENCE</scope>
    <source>
        <tissue evidence="7">Salivary glands</tissue>
    </source>
</reference>
<dbReference type="Gene3D" id="1.20.58.420">
    <property type="entry name" value="AHSP"/>
    <property type="match status" value="1"/>
</dbReference>
<dbReference type="Gene3D" id="3.40.50.300">
    <property type="entry name" value="P-loop containing nucleotide triphosphate hydrolases"/>
    <property type="match status" value="1"/>
</dbReference>